<sequence length="107" mass="12882">MSDHRQNFLCEYDLDLRFCNHFGIDHRRVYEAIHSFLNNRGWKKLQYSVWLCYNKRRNSVLNEIDFLVAYIEQSFTGLQPPTILSPGIFKRLHTQVFVQPNVHRSRP</sequence>
<accession>A0A3G5AH94</accession>
<organism evidence="1">
    <name type="scientific">Sylvanvirus sp</name>
    <dbReference type="NCBI Taxonomy" id="2487774"/>
    <lineage>
        <taxon>Viruses</taxon>
    </lineage>
</organism>
<protein>
    <submittedName>
        <fullName evidence="1">Uncharacterized protein</fullName>
    </submittedName>
</protein>
<proteinExistence type="predicted"/>
<dbReference type="EMBL" id="MK072509">
    <property type="protein sequence ID" value="AYV86567.1"/>
    <property type="molecule type" value="Genomic_DNA"/>
</dbReference>
<evidence type="ECO:0000313" key="1">
    <source>
        <dbReference type="EMBL" id="AYV86567.1"/>
    </source>
</evidence>
<name>A0A3G5AH94_9VIRU</name>
<gene>
    <name evidence="1" type="ORF">Sylvanvirus3_21</name>
</gene>
<reference evidence="1" key="1">
    <citation type="submission" date="2018-10" db="EMBL/GenBank/DDBJ databases">
        <title>Hidden diversity of soil giant viruses.</title>
        <authorList>
            <person name="Schulz F."/>
            <person name="Alteio L."/>
            <person name="Goudeau D."/>
            <person name="Ryan E.M."/>
            <person name="Malmstrom R.R."/>
            <person name="Blanchard J."/>
            <person name="Woyke T."/>
        </authorList>
    </citation>
    <scope>NUCLEOTIDE SEQUENCE</scope>
    <source>
        <strain evidence="1">SYV1</strain>
    </source>
</reference>